<accession>A0A2S8F0A3</accession>
<dbReference type="Gene3D" id="3.20.20.70">
    <property type="entry name" value="Aldolase class I"/>
    <property type="match status" value="1"/>
</dbReference>
<dbReference type="RefSeq" id="WP_105358146.1">
    <property type="nucleotide sequence ID" value="NZ_PUIA01000074.1"/>
</dbReference>
<dbReference type="InterPro" id="IPR002220">
    <property type="entry name" value="DapA-like"/>
</dbReference>
<reference evidence="3 4" key="1">
    <citation type="submission" date="2018-02" db="EMBL/GenBank/DDBJ databases">
        <title>Comparative genomes isolates from brazilian mangrove.</title>
        <authorList>
            <person name="Araujo J.E."/>
            <person name="Taketani R.G."/>
            <person name="Silva M.C.P."/>
            <person name="Loureco M.V."/>
            <person name="Andreote F.D."/>
        </authorList>
    </citation>
    <scope>NUCLEOTIDE SEQUENCE [LARGE SCALE GENOMIC DNA]</scope>
    <source>
        <strain evidence="3 4">HEX-2 MGV</strain>
    </source>
</reference>
<comment type="caution">
    <text evidence="3">The sequence shown here is derived from an EMBL/GenBank/DDBJ whole genome shotgun (WGS) entry which is preliminary data.</text>
</comment>
<evidence type="ECO:0000313" key="3">
    <source>
        <dbReference type="EMBL" id="PQO25605.1"/>
    </source>
</evidence>
<name>A0A2S8F0A3_9BACT</name>
<dbReference type="PANTHER" id="PTHR12128">
    <property type="entry name" value="DIHYDRODIPICOLINATE SYNTHASE"/>
    <property type="match status" value="1"/>
</dbReference>
<evidence type="ECO:0000256" key="1">
    <source>
        <dbReference type="ARBA" id="ARBA00023239"/>
    </source>
</evidence>
<dbReference type="CDD" id="cd00408">
    <property type="entry name" value="DHDPS-like"/>
    <property type="match status" value="1"/>
</dbReference>
<organism evidence="3 4">
    <name type="scientific">Blastopirellula marina</name>
    <dbReference type="NCBI Taxonomy" id="124"/>
    <lineage>
        <taxon>Bacteria</taxon>
        <taxon>Pseudomonadati</taxon>
        <taxon>Planctomycetota</taxon>
        <taxon>Planctomycetia</taxon>
        <taxon>Pirellulales</taxon>
        <taxon>Pirellulaceae</taxon>
        <taxon>Blastopirellula</taxon>
    </lineage>
</organism>
<gene>
    <name evidence="3" type="ORF">C5Y96_22540</name>
</gene>
<dbReference type="OrthoDB" id="9782828at2"/>
<evidence type="ECO:0000256" key="2">
    <source>
        <dbReference type="PIRNR" id="PIRNR001365"/>
    </source>
</evidence>
<dbReference type="PANTHER" id="PTHR12128:SF72">
    <property type="entry name" value="DIHYDRODIPICOLINATE SYNTHASE"/>
    <property type="match status" value="1"/>
</dbReference>
<dbReference type="SUPFAM" id="SSF51569">
    <property type="entry name" value="Aldolase"/>
    <property type="match status" value="1"/>
</dbReference>
<comment type="similarity">
    <text evidence="2">Belongs to the DapA family.</text>
</comment>
<proteinExistence type="inferred from homology"/>
<protein>
    <submittedName>
        <fullName evidence="3">Dihydrodipicolinate synthase family protein</fullName>
    </submittedName>
</protein>
<sequence>MSSTPFIPQGVIPACLMPFDALLEVDERSYRRHLRELSCVEGITAITVNGHAAEVHALSFEEQRRSIEIARDEIAGKVPLVAGIHTGDTREAAQLATMAANAGADALLVFPSDVLAMGGRLRPECARAHIEGIAASTELPLILFQYPMSGGLGYSLDTLLELYMTFPSIKAIKDWCNDPHLHEQHIRELHALDRPVRVLSTHSMWLLASLVMGCDGLLSGAGSVIANLQVALFQAVQNNDLQTARQINDRIYPTVKAFYCDPLLDMHNRMKEALVLLDRLDAAHVRPPLVKLTQPDIERIALLLKEARILPSANAPSDN</sequence>
<keyword evidence="1 2" id="KW-0456">Lyase</keyword>
<evidence type="ECO:0000313" key="4">
    <source>
        <dbReference type="Proteomes" id="UP000240009"/>
    </source>
</evidence>
<dbReference type="AlphaFoldDB" id="A0A2S8F0A3"/>
<dbReference type="PIRSF" id="PIRSF001365">
    <property type="entry name" value="DHDPS"/>
    <property type="match status" value="1"/>
</dbReference>
<dbReference type="EMBL" id="PUIA01000074">
    <property type="protein sequence ID" value="PQO25605.1"/>
    <property type="molecule type" value="Genomic_DNA"/>
</dbReference>
<dbReference type="InterPro" id="IPR013785">
    <property type="entry name" value="Aldolase_TIM"/>
</dbReference>
<dbReference type="PRINTS" id="PR00146">
    <property type="entry name" value="DHPICSNTHASE"/>
</dbReference>
<dbReference type="Proteomes" id="UP000240009">
    <property type="component" value="Unassembled WGS sequence"/>
</dbReference>
<dbReference type="Pfam" id="PF00701">
    <property type="entry name" value="DHDPS"/>
    <property type="match status" value="1"/>
</dbReference>
<dbReference type="SMART" id="SM01130">
    <property type="entry name" value="DHDPS"/>
    <property type="match status" value="1"/>
</dbReference>
<dbReference type="GO" id="GO:0008840">
    <property type="term" value="F:4-hydroxy-tetrahydrodipicolinate synthase activity"/>
    <property type="evidence" value="ECO:0007669"/>
    <property type="project" value="TreeGrafter"/>
</dbReference>